<dbReference type="EMBL" id="FORA01000002">
    <property type="protein sequence ID" value="SFJ01832.1"/>
    <property type="molecule type" value="Genomic_DNA"/>
</dbReference>
<dbReference type="RefSeq" id="WP_092779757.1">
    <property type="nucleotide sequence ID" value="NZ_FORA01000002.1"/>
</dbReference>
<evidence type="ECO:0000313" key="1">
    <source>
        <dbReference type="EMBL" id="SFJ01832.1"/>
    </source>
</evidence>
<reference evidence="1 2" key="1">
    <citation type="submission" date="2016-10" db="EMBL/GenBank/DDBJ databases">
        <authorList>
            <person name="de Groot N.N."/>
        </authorList>
    </citation>
    <scope>NUCLEOTIDE SEQUENCE [LARGE SCALE GENOMIC DNA]</scope>
    <source>
        <strain evidence="1 2">DSM 19073</strain>
    </source>
</reference>
<keyword evidence="2" id="KW-1185">Reference proteome</keyword>
<organism evidence="1 2">
    <name type="scientific">Jannaschia pohangensis</name>
    <dbReference type="NCBI Taxonomy" id="390807"/>
    <lineage>
        <taxon>Bacteria</taxon>
        <taxon>Pseudomonadati</taxon>
        <taxon>Pseudomonadota</taxon>
        <taxon>Alphaproteobacteria</taxon>
        <taxon>Rhodobacterales</taxon>
        <taxon>Roseobacteraceae</taxon>
        <taxon>Jannaschia</taxon>
    </lineage>
</organism>
<dbReference type="Proteomes" id="UP000199110">
    <property type="component" value="Unassembled WGS sequence"/>
</dbReference>
<gene>
    <name evidence="1" type="ORF">SAMN04488095_1994</name>
</gene>
<sequence length="108" mass="11651">MSTKTKPKKTQYKYSASTGEYAAILRGANAEGMSVSAYVAAAALNRQPGVSPERFQEGLAVAERALVQLQAIAERSDDGAEGLRILASLHRVERMILMLAADRLIDQS</sequence>
<accession>A0A1I3MY24</accession>
<dbReference type="OrthoDB" id="559702at2"/>
<proteinExistence type="predicted"/>
<name>A0A1I3MY24_9RHOB</name>
<protein>
    <submittedName>
        <fullName evidence="1">Uncharacterized protein</fullName>
    </submittedName>
</protein>
<dbReference type="AlphaFoldDB" id="A0A1I3MY24"/>
<evidence type="ECO:0000313" key="2">
    <source>
        <dbReference type="Proteomes" id="UP000199110"/>
    </source>
</evidence>